<evidence type="ECO:0000259" key="2">
    <source>
        <dbReference type="PROSITE" id="PS50144"/>
    </source>
</evidence>
<evidence type="ECO:0000313" key="3">
    <source>
        <dbReference type="EMBL" id="GMT29020.1"/>
    </source>
</evidence>
<accession>A0AAV5WEG1</accession>
<dbReference type="SUPFAM" id="SSF49599">
    <property type="entry name" value="TRAF domain-like"/>
    <property type="match status" value="1"/>
</dbReference>
<feature type="coiled-coil region" evidence="1">
    <location>
        <begin position="40"/>
        <end position="74"/>
    </location>
</feature>
<organism evidence="3 4">
    <name type="scientific">Pristionchus fissidentatus</name>
    <dbReference type="NCBI Taxonomy" id="1538716"/>
    <lineage>
        <taxon>Eukaryota</taxon>
        <taxon>Metazoa</taxon>
        <taxon>Ecdysozoa</taxon>
        <taxon>Nematoda</taxon>
        <taxon>Chromadorea</taxon>
        <taxon>Rhabditida</taxon>
        <taxon>Rhabditina</taxon>
        <taxon>Diplogasteromorpha</taxon>
        <taxon>Diplogasteroidea</taxon>
        <taxon>Neodiplogasteridae</taxon>
        <taxon>Pristionchus</taxon>
    </lineage>
</organism>
<dbReference type="CDD" id="cd00121">
    <property type="entry name" value="MATH"/>
    <property type="match status" value="1"/>
</dbReference>
<keyword evidence="1" id="KW-0175">Coiled coil</keyword>
<feature type="domain" description="MATH" evidence="2">
    <location>
        <begin position="118"/>
        <end position="246"/>
    </location>
</feature>
<dbReference type="Gene3D" id="1.20.1170.10">
    <property type="match status" value="1"/>
</dbReference>
<dbReference type="EMBL" id="BTSY01000005">
    <property type="protein sequence ID" value="GMT29020.1"/>
    <property type="molecule type" value="Genomic_DNA"/>
</dbReference>
<dbReference type="AlphaFoldDB" id="A0AAV5WEG1"/>
<protein>
    <recommendedName>
        <fullName evidence="2">MATH domain-containing protein</fullName>
    </recommendedName>
</protein>
<sequence>LFRMESSEVLEASLEANTAFISKALHEFLGDHSPILHSVQESLNQSINGYSDKIKSLEADLEQCRNKLGQCKKDLHGTTDTFKVMIAMKNAKIKELERQLEAAVPGIPDAVTDSSSPVGVVQARFTGAHRLMDDDSPMTSKSTKIAGVDWAVKIQRIHADSPSLFVGLIAISPDIPTSWSCSAIVSYHLLSQLNVELRHTRKPSFIVNFGNGMTCIGFPDFVSFKVLFDAKNGYVKDDSIVISIDVSLFPAA</sequence>
<feature type="non-terminal residue" evidence="3">
    <location>
        <position position="1"/>
    </location>
</feature>
<reference evidence="3" key="1">
    <citation type="submission" date="2023-10" db="EMBL/GenBank/DDBJ databases">
        <title>Genome assembly of Pristionchus species.</title>
        <authorList>
            <person name="Yoshida K."/>
            <person name="Sommer R.J."/>
        </authorList>
    </citation>
    <scope>NUCLEOTIDE SEQUENCE</scope>
    <source>
        <strain evidence="3">RS5133</strain>
    </source>
</reference>
<evidence type="ECO:0000313" key="4">
    <source>
        <dbReference type="Proteomes" id="UP001432322"/>
    </source>
</evidence>
<evidence type="ECO:0000256" key="1">
    <source>
        <dbReference type="SAM" id="Coils"/>
    </source>
</evidence>
<dbReference type="Gene3D" id="2.60.210.10">
    <property type="entry name" value="Apoptosis, Tumor Necrosis Factor Receptor Associated Protein 2, Chain A"/>
    <property type="match status" value="1"/>
</dbReference>
<dbReference type="Proteomes" id="UP001432322">
    <property type="component" value="Unassembled WGS sequence"/>
</dbReference>
<proteinExistence type="predicted"/>
<keyword evidence="4" id="KW-1185">Reference proteome</keyword>
<dbReference type="Pfam" id="PF22486">
    <property type="entry name" value="MATH_2"/>
    <property type="match status" value="1"/>
</dbReference>
<dbReference type="InterPro" id="IPR002083">
    <property type="entry name" value="MATH/TRAF_dom"/>
</dbReference>
<gene>
    <name evidence="3" type="ORF">PFISCL1PPCAC_20317</name>
</gene>
<dbReference type="InterPro" id="IPR008974">
    <property type="entry name" value="TRAF-like"/>
</dbReference>
<dbReference type="PROSITE" id="PS50144">
    <property type="entry name" value="MATH"/>
    <property type="match status" value="1"/>
</dbReference>
<comment type="caution">
    <text evidence="3">The sequence shown here is derived from an EMBL/GenBank/DDBJ whole genome shotgun (WGS) entry which is preliminary data.</text>
</comment>
<name>A0AAV5WEG1_9BILA</name>